<dbReference type="RefSeq" id="WP_337335643.1">
    <property type="nucleotide sequence ID" value="NZ_JBBDHC010000013.1"/>
</dbReference>
<keyword evidence="2" id="KW-1185">Reference proteome</keyword>
<dbReference type="SUPFAM" id="SSF48076">
    <property type="entry name" value="LigA subunit of an aromatic-ring-opening dioxygenase LigAB"/>
    <property type="match status" value="1"/>
</dbReference>
<reference evidence="1 2" key="1">
    <citation type="journal article" date="2016" name="Antonie Van Leeuwenhoek">
        <title>Denitratimonas tolerans gen. nov., sp. nov., a denitrifying bacterium isolated from a bioreactor for tannery wastewater treatment.</title>
        <authorList>
            <person name="Han S.I."/>
            <person name="Kim J.O."/>
            <person name="Lee Y.R."/>
            <person name="Ekpeghere K.I."/>
            <person name="Koh S.C."/>
            <person name="Whang K.S."/>
        </authorList>
    </citation>
    <scope>NUCLEOTIDE SEQUENCE [LARGE SCALE GENOMIC DNA]</scope>
    <source>
        <strain evidence="1 2">KACC 17565</strain>
    </source>
</reference>
<evidence type="ECO:0008006" key="3">
    <source>
        <dbReference type="Google" id="ProtNLM"/>
    </source>
</evidence>
<dbReference type="Gene3D" id="1.10.700.10">
    <property type="entry name" value="Dioxygenase LigAB, LigA subunit"/>
    <property type="match status" value="1"/>
</dbReference>
<accession>A0AAW9R9E6</accession>
<evidence type="ECO:0000313" key="1">
    <source>
        <dbReference type="EMBL" id="MEJ1249924.1"/>
    </source>
</evidence>
<name>A0AAW9R9E6_9GAMM</name>
<dbReference type="EMBL" id="JBBDHC010000013">
    <property type="protein sequence ID" value="MEJ1249924.1"/>
    <property type="molecule type" value="Genomic_DNA"/>
</dbReference>
<dbReference type="InterPro" id="IPR036622">
    <property type="entry name" value="LigA_sf"/>
</dbReference>
<dbReference type="Proteomes" id="UP001364472">
    <property type="component" value="Unassembled WGS sequence"/>
</dbReference>
<dbReference type="AlphaFoldDB" id="A0AAW9R9E6"/>
<organism evidence="1 2">
    <name type="scientific">Denitratimonas tolerans</name>
    <dbReference type="NCBI Taxonomy" id="1338420"/>
    <lineage>
        <taxon>Bacteria</taxon>
        <taxon>Pseudomonadati</taxon>
        <taxon>Pseudomonadota</taxon>
        <taxon>Gammaproteobacteria</taxon>
        <taxon>Lysobacterales</taxon>
        <taxon>Lysobacteraceae</taxon>
        <taxon>Denitratimonas</taxon>
    </lineage>
</organism>
<sequence length="72" mass="8197">MSKLLEFMRELGRSAELARDYEADADAVMRKAGLSEEESRALREKDYATIKRLTGLSDGQFATNHIVRAYDE</sequence>
<evidence type="ECO:0000313" key="2">
    <source>
        <dbReference type="Proteomes" id="UP001364472"/>
    </source>
</evidence>
<comment type="caution">
    <text evidence="1">The sequence shown here is derived from an EMBL/GenBank/DDBJ whole genome shotgun (WGS) entry which is preliminary data.</text>
</comment>
<gene>
    <name evidence="1" type="ORF">WB794_09600</name>
</gene>
<protein>
    <recommendedName>
        <fullName evidence="3">Extradiol ring-cleavage dioxygenase LigAB LigA subunit domain-containing protein</fullName>
    </recommendedName>
</protein>
<proteinExistence type="predicted"/>